<keyword evidence="7" id="KW-1185">Reference proteome</keyword>
<keyword evidence="4" id="KW-0479">Metal-binding</keyword>
<dbReference type="KEGG" id="hbs:IPV69_15130"/>
<dbReference type="EMBL" id="CP063458">
    <property type="protein sequence ID" value="QOV87619.1"/>
    <property type="molecule type" value="Genomic_DNA"/>
</dbReference>
<protein>
    <recommendedName>
        <fullName evidence="4">DNA polymerase IV</fullName>
        <shortName evidence="4">Pol IV</shortName>
        <ecNumber evidence="4">2.7.7.7</ecNumber>
    </recommendedName>
</protein>
<evidence type="ECO:0000256" key="3">
    <source>
        <dbReference type="ARBA" id="ARBA00022932"/>
    </source>
</evidence>
<dbReference type="Pfam" id="PF11798">
    <property type="entry name" value="IMS_HHH"/>
    <property type="match status" value="1"/>
</dbReference>
<keyword evidence="4 6" id="KW-0548">Nucleotidyltransferase</keyword>
<comment type="catalytic activity">
    <reaction evidence="4">
        <text>DNA(n) + a 2'-deoxyribonucleoside 5'-triphosphate = DNA(n+1) + diphosphate</text>
        <dbReference type="Rhea" id="RHEA:22508"/>
        <dbReference type="Rhea" id="RHEA-COMP:17339"/>
        <dbReference type="Rhea" id="RHEA-COMP:17340"/>
        <dbReference type="ChEBI" id="CHEBI:33019"/>
        <dbReference type="ChEBI" id="CHEBI:61560"/>
        <dbReference type="ChEBI" id="CHEBI:173112"/>
        <dbReference type="EC" id="2.7.7.7"/>
    </reaction>
</comment>
<dbReference type="GO" id="GO:0006281">
    <property type="term" value="P:DNA repair"/>
    <property type="evidence" value="ECO:0007669"/>
    <property type="project" value="UniProtKB-UniRule"/>
</dbReference>
<proteinExistence type="inferred from homology"/>
<evidence type="ECO:0000313" key="7">
    <source>
        <dbReference type="Proteomes" id="UP000593765"/>
    </source>
</evidence>
<dbReference type="NCBIfam" id="NF002677">
    <property type="entry name" value="PRK02406.1"/>
    <property type="match status" value="1"/>
</dbReference>
<dbReference type="Proteomes" id="UP000593765">
    <property type="component" value="Chromosome"/>
</dbReference>
<dbReference type="InterPro" id="IPR017961">
    <property type="entry name" value="DNA_pol_Y-fam_little_finger"/>
</dbReference>
<sequence>MSPDRHILHVDMDAFFASVEQLDRPELRGKPVLVGGTGPRGVISAASYEARVFGCRSAQPTAVARRLCPQAIVVHGNYARYREISQQVFALFQDVTPIIQPLSIDEAFLDVTGSIALLGDPVTIATNLRRRIHQTTGVTASVGVAPNKFLAKLASDMNKPDGMMVIRPDDIERVLAPLPVSRIFGVGPVAEKRLAGIGIRTFSDLRRMDADVLARRIGQDEADRYKRLAWGIDDRPVVPDREAKSIGQEETFGHDLTDADAVRTVLLGQAEEVSRRVRRHGLFARGVVVKIRFGDFQTITRRTTLAKPSDATAELWEAARTLFDDWAGKSFQPVRLIGMSATDFGNADAQLDLFATGIDEKRRRLDAAVDRIKAKFGSKGVRRSGV</sequence>
<keyword evidence="4" id="KW-0238">DNA-binding</keyword>
<comment type="cofactor">
    <cofactor evidence="4">
        <name>Mg(2+)</name>
        <dbReference type="ChEBI" id="CHEBI:18420"/>
    </cofactor>
    <text evidence="4">Binds 2 magnesium ions per subunit.</text>
</comment>
<dbReference type="GO" id="GO:0000287">
    <property type="term" value="F:magnesium ion binding"/>
    <property type="evidence" value="ECO:0007669"/>
    <property type="project" value="UniProtKB-UniRule"/>
</dbReference>
<comment type="subcellular location">
    <subcellularLocation>
        <location evidence="4">Cytoplasm</location>
    </subcellularLocation>
</comment>
<dbReference type="PROSITE" id="PS50173">
    <property type="entry name" value="UMUC"/>
    <property type="match status" value="1"/>
</dbReference>
<dbReference type="Pfam" id="PF11799">
    <property type="entry name" value="IMS_C"/>
    <property type="match status" value="1"/>
</dbReference>
<keyword evidence="4" id="KW-0227">DNA damage</keyword>
<feature type="domain" description="UmuC" evidence="5">
    <location>
        <begin position="7"/>
        <end position="187"/>
    </location>
</feature>
<dbReference type="GO" id="GO:0003887">
    <property type="term" value="F:DNA-directed DNA polymerase activity"/>
    <property type="evidence" value="ECO:0007669"/>
    <property type="project" value="UniProtKB-UniRule"/>
</dbReference>
<feature type="binding site" evidence="4">
    <location>
        <position position="11"/>
    </location>
    <ligand>
        <name>Mg(2+)</name>
        <dbReference type="ChEBI" id="CHEBI:18420"/>
    </ligand>
</feature>
<dbReference type="AlphaFoldDB" id="A0A7M2WQE7"/>
<dbReference type="Gene3D" id="3.30.1490.100">
    <property type="entry name" value="DNA polymerase, Y-family, little finger domain"/>
    <property type="match status" value="1"/>
</dbReference>
<comment type="function">
    <text evidence="4">Poorly processive, error-prone DNA polymerase involved in untargeted mutagenesis. Copies undamaged DNA at stalled replication forks, which arise in vivo from mismatched or misaligned primer ends. These misaligned primers can be extended by PolIV. Exhibits no 3'-5' exonuclease (proofreading) activity. May be involved in translesional synthesis, in conjunction with the beta clamp from PolIII.</text>
</comment>
<dbReference type="InterPro" id="IPR022880">
    <property type="entry name" value="DNApol_IV"/>
</dbReference>
<dbReference type="GO" id="GO:0009432">
    <property type="term" value="P:SOS response"/>
    <property type="evidence" value="ECO:0007669"/>
    <property type="project" value="TreeGrafter"/>
</dbReference>
<dbReference type="PANTHER" id="PTHR11076:SF33">
    <property type="entry name" value="DNA POLYMERASE KAPPA"/>
    <property type="match status" value="1"/>
</dbReference>
<dbReference type="EC" id="2.7.7.7" evidence="4"/>
<dbReference type="NCBIfam" id="NF002882">
    <property type="entry name" value="PRK03348.1"/>
    <property type="match status" value="1"/>
</dbReference>
<dbReference type="GO" id="GO:0003684">
    <property type="term" value="F:damaged DNA binding"/>
    <property type="evidence" value="ECO:0007669"/>
    <property type="project" value="InterPro"/>
</dbReference>
<gene>
    <name evidence="4" type="primary">dinB</name>
    <name evidence="6" type="ORF">IPV69_15130</name>
</gene>
<dbReference type="InterPro" id="IPR043502">
    <property type="entry name" value="DNA/RNA_pol_sf"/>
</dbReference>
<evidence type="ECO:0000256" key="4">
    <source>
        <dbReference type="HAMAP-Rule" id="MF_01113"/>
    </source>
</evidence>
<keyword evidence="4 6" id="KW-0808">Transferase</keyword>
<keyword evidence="4" id="KW-0235">DNA replication</keyword>
<dbReference type="RefSeq" id="WP_206290527.1">
    <property type="nucleotide sequence ID" value="NZ_CP063458.1"/>
</dbReference>
<evidence type="ECO:0000256" key="2">
    <source>
        <dbReference type="ARBA" id="ARBA00022457"/>
    </source>
</evidence>
<dbReference type="Gene3D" id="3.40.1170.60">
    <property type="match status" value="1"/>
</dbReference>
<feature type="active site" evidence="4">
    <location>
        <position position="106"/>
    </location>
</feature>
<dbReference type="SUPFAM" id="SSF56672">
    <property type="entry name" value="DNA/RNA polymerases"/>
    <property type="match status" value="1"/>
</dbReference>
<accession>A0A7M2WQE7</accession>
<comment type="similarity">
    <text evidence="1 4">Belongs to the DNA polymerase type-Y family.</text>
</comment>
<keyword evidence="3 4" id="KW-0239">DNA-directed DNA polymerase</keyword>
<dbReference type="InterPro" id="IPR043128">
    <property type="entry name" value="Rev_trsase/Diguanyl_cyclase"/>
</dbReference>
<dbReference type="InterPro" id="IPR036775">
    <property type="entry name" value="DNA_pol_Y-fam_lit_finger_sf"/>
</dbReference>
<evidence type="ECO:0000259" key="5">
    <source>
        <dbReference type="PROSITE" id="PS50173"/>
    </source>
</evidence>
<dbReference type="HAMAP" id="MF_01113">
    <property type="entry name" value="DNApol_IV"/>
    <property type="match status" value="1"/>
</dbReference>
<dbReference type="GO" id="GO:0006261">
    <property type="term" value="P:DNA-templated DNA replication"/>
    <property type="evidence" value="ECO:0007669"/>
    <property type="project" value="UniProtKB-UniRule"/>
</dbReference>
<evidence type="ECO:0000313" key="6">
    <source>
        <dbReference type="EMBL" id="QOV87619.1"/>
    </source>
</evidence>
<keyword evidence="2 4" id="KW-0515">Mutator protein</keyword>
<dbReference type="Gene3D" id="1.10.150.20">
    <property type="entry name" value="5' to 3' exonuclease, C-terminal subdomain"/>
    <property type="match status" value="1"/>
</dbReference>
<dbReference type="Gene3D" id="3.30.70.270">
    <property type="match status" value="1"/>
</dbReference>
<dbReference type="GO" id="GO:0005829">
    <property type="term" value="C:cytosol"/>
    <property type="evidence" value="ECO:0007669"/>
    <property type="project" value="TreeGrafter"/>
</dbReference>
<dbReference type="CDD" id="cd03586">
    <property type="entry name" value="PolY_Pol_IV_kappa"/>
    <property type="match status" value="1"/>
</dbReference>
<dbReference type="InterPro" id="IPR001126">
    <property type="entry name" value="UmuC"/>
</dbReference>
<name>A0A7M2WQE7_9BACT</name>
<keyword evidence="4" id="KW-0234">DNA repair</keyword>
<keyword evidence="4" id="KW-0460">Magnesium</keyword>
<dbReference type="InterPro" id="IPR050116">
    <property type="entry name" value="DNA_polymerase-Y"/>
</dbReference>
<dbReference type="Pfam" id="PF00817">
    <property type="entry name" value="IMS"/>
    <property type="match status" value="1"/>
</dbReference>
<dbReference type="SUPFAM" id="SSF100879">
    <property type="entry name" value="Lesion bypass DNA polymerase (Y-family), little finger domain"/>
    <property type="match status" value="1"/>
</dbReference>
<dbReference type="PANTHER" id="PTHR11076">
    <property type="entry name" value="DNA REPAIR POLYMERASE UMUC / TRANSFERASE FAMILY MEMBER"/>
    <property type="match status" value="1"/>
</dbReference>
<organism evidence="6 7">
    <name type="scientific">Humisphaera borealis</name>
    <dbReference type="NCBI Taxonomy" id="2807512"/>
    <lineage>
        <taxon>Bacteria</taxon>
        <taxon>Pseudomonadati</taxon>
        <taxon>Planctomycetota</taxon>
        <taxon>Phycisphaerae</taxon>
        <taxon>Tepidisphaerales</taxon>
        <taxon>Tepidisphaeraceae</taxon>
        <taxon>Humisphaera</taxon>
    </lineage>
</organism>
<evidence type="ECO:0000256" key="1">
    <source>
        <dbReference type="ARBA" id="ARBA00010945"/>
    </source>
</evidence>
<feature type="binding site" evidence="4">
    <location>
        <position position="105"/>
    </location>
    <ligand>
        <name>Mg(2+)</name>
        <dbReference type="ChEBI" id="CHEBI:18420"/>
    </ligand>
</feature>
<feature type="site" description="Substrate discrimination" evidence="4">
    <location>
        <position position="16"/>
    </location>
</feature>
<comment type="subunit">
    <text evidence="4">Monomer.</text>
</comment>
<dbReference type="InterPro" id="IPR024728">
    <property type="entry name" value="PolY_HhH_motif"/>
</dbReference>
<dbReference type="GO" id="GO:0042276">
    <property type="term" value="P:error-prone translesion synthesis"/>
    <property type="evidence" value="ECO:0007669"/>
    <property type="project" value="TreeGrafter"/>
</dbReference>
<keyword evidence="4" id="KW-0963">Cytoplasm</keyword>
<reference evidence="6 7" key="1">
    <citation type="submission" date="2020-10" db="EMBL/GenBank/DDBJ databases">
        <title>Wide distribution of Phycisphaera-like planctomycetes from WD2101 soil group in peatlands and genome analysis of the first cultivated representative.</title>
        <authorList>
            <person name="Dedysh S.N."/>
            <person name="Beletsky A.V."/>
            <person name="Ivanova A."/>
            <person name="Kulichevskaya I.S."/>
            <person name="Suzina N.E."/>
            <person name="Philippov D.A."/>
            <person name="Rakitin A.L."/>
            <person name="Mardanov A.V."/>
            <person name="Ravin N.V."/>
        </authorList>
    </citation>
    <scope>NUCLEOTIDE SEQUENCE [LARGE SCALE GENOMIC DNA]</scope>
    <source>
        <strain evidence="6 7">M1803</strain>
    </source>
</reference>
<dbReference type="NCBIfam" id="NF003015">
    <property type="entry name" value="PRK03858.1"/>
    <property type="match status" value="1"/>
</dbReference>